<reference evidence="1" key="1">
    <citation type="submission" date="2023-10" db="EMBL/GenBank/DDBJ databases">
        <title>Genome assembly of Pristionchus species.</title>
        <authorList>
            <person name="Yoshida K."/>
            <person name="Sommer R.J."/>
        </authorList>
    </citation>
    <scope>NUCLEOTIDE SEQUENCE</scope>
    <source>
        <strain evidence="1">RS0144</strain>
    </source>
</reference>
<evidence type="ECO:0008006" key="3">
    <source>
        <dbReference type="Google" id="ProtNLM"/>
    </source>
</evidence>
<accession>A0AAV5T3C8</accession>
<gene>
    <name evidence="1" type="ORF">PENTCL1PPCAC_12262</name>
</gene>
<dbReference type="AlphaFoldDB" id="A0AAV5T3C8"/>
<dbReference type="Proteomes" id="UP001432027">
    <property type="component" value="Unassembled WGS sequence"/>
</dbReference>
<evidence type="ECO:0000313" key="1">
    <source>
        <dbReference type="EMBL" id="GMS90087.1"/>
    </source>
</evidence>
<keyword evidence="2" id="KW-1185">Reference proteome</keyword>
<comment type="caution">
    <text evidence="1">The sequence shown here is derived from an EMBL/GenBank/DDBJ whole genome shotgun (WGS) entry which is preliminary data.</text>
</comment>
<dbReference type="EMBL" id="BTSX01000003">
    <property type="protein sequence ID" value="GMS90087.1"/>
    <property type="molecule type" value="Genomic_DNA"/>
</dbReference>
<evidence type="ECO:0000313" key="2">
    <source>
        <dbReference type="Proteomes" id="UP001432027"/>
    </source>
</evidence>
<name>A0AAV5T3C8_9BILA</name>
<organism evidence="1 2">
    <name type="scientific">Pristionchus entomophagus</name>
    <dbReference type="NCBI Taxonomy" id="358040"/>
    <lineage>
        <taxon>Eukaryota</taxon>
        <taxon>Metazoa</taxon>
        <taxon>Ecdysozoa</taxon>
        <taxon>Nematoda</taxon>
        <taxon>Chromadorea</taxon>
        <taxon>Rhabditida</taxon>
        <taxon>Rhabditina</taxon>
        <taxon>Diplogasteromorpha</taxon>
        <taxon>Diplogasteroidea</taxon>
        <taxon>Neodiplogasteridae</taxon>
        <taxon>Pristionchus</taxon>
    </lineage>
</organism>
<proteinExistence type="predicted"/>
<sequence>MAKVIRNRWVFRPHGKWHRYLPRRNDAVKEFDYLSSGSSLSDFRRDFAEDDRTATMTAAFAAPGDTAAAAAPSTSHPSKLWLAWIYREPTGEPKWTKASIEGLFGKKWKVGRMEVFKNTVATNEELWKVKHLIDLRPVSFSGGVEPTEADLPYLKIATDGSVSMAKDGAALREEDLKLTDDTKHFTPSQLRSQLARRYFGYKDVHEANVYTPKNRVLIE</sequence>
<protein>
    <recommendedName>
        <fullName evidence="3">39S ribosomal protein L30, mitochondrial</fullName>
    </recommendedName>
</protein>